<dbReference type="Proteomes" id="UP000828251">
    <property type="component" value="Unassembled WGS sequence"/>
</dbReference>
<dbReference type="AlphaFoldDB" id="A0A9D3W9R0"/>
<dbReference type="OrthoDB" id="1930788at2759"/>
<protein>
    <recommendedName>
        <fullName evidence="4">Late embryogenesis abundant protein</fullName>
    </recommendedName>
</protein>
<feature type="region of interest" description="Disordered" evidence="1">
    <location>
        <begin position="19"/>
        <end position="55"/>
    </location>
</feature>
<dbReference type="PANTHER" id="PTHR35109">
    <property type="entry name" value="GLUTAMATE RACEMASE"/>
    <property type="match status" value="1"/>
</dbReference>
<evidence type="ECO:0000256" key="1">
    <source>
        <dbReference type="SAM" id="MobiDB-lite"/>
    </source>
</evidence>
<reference evidence="2 3" key="1">
    <citation type="journal article" date="2021" name="Plant Biotechnol. J.">
        <title>Multi-omics assisted identification of the key and species-specific regulatory components of drought-tolerant mechanisms in Gossypium stocksii.</title>
        <authorList>
            <person name="Yu D."/>
            <person name="Ke L."/>
            <person name="Zhang D."/>
            <person name="Wu Y."/>
            <person name="Sun Y."/>
            <person name="Mei J."/>
            <person name="Sun J."/>
            <person name="Sun Y."/>
        </authorList>
    </citation>
    <scope>NUCLEOTIDE SEQUENCE [LARGE SCALE GENOMIC DNA]</scope>
    <source>
        <strain evidence="3">cv. E1</strain>
        <tissue evidence="2">Leaf</tissue>
    </source>
</reference>
<evidence type="ECO:0000313" key="2">
    <source>
        <dbReference type="EMBL" id="KAH1120354.1"/>
    </source>
</evidence>
<gene>
    <name evidence="2" type="ORF">J1N35_003514</name>
</gene>
<evidence type="ECO:0008006" key="4">
    <source>
        <dbReference type="Google" id="ProtNLM"/>
    </source>
</evidence>
<evidence type="ECO:0000313" key="3">
    <source>
        <dbReference type="Proteomes" id="UP000828251"/>
    </source>
</evidence>
<organism evidence="2 3">
    <name type="scientific">Gossypium stocksii</name>
    <dbReference type="NCBI Taxonomy" id="47602"/>
    <lineage>
        <taxon>Eukaryota</taxon>
        <taxon>Viridiplantae</taxon>
        <taxon>Streptophyta</taxon>
        <taxon>Embryophyta</taxon>
        <taxon>Tracheophyta</taxon>
        <taxon>Spermatophyta</taxon>
        <taxon>Magnoliopsida</taxon>
        <taxon>eudicotyledons</taxon>
        <taxon>Gunneridae</taxon>
        <taxon>Pentapetalae</taxon>
        <taxon>rosids</taxon>
        <taxon>malvids</taxon>
        <taxon>Malvales</taxon>
        <taxon>Malvaceae</taxon>
        <taxon>Malvoideae</taxon>
        <taxon>Gossypium</taxon>
    </lineage>
</organism>
<dbReference type="PANTHER" id="PTHR35109:SF1">
    <property type="entry name" value="GLUTAMATE RACEMASE"/>
    <property type="match status" value="1"/>
</dbReference>
<accession>A0A9D3W9R0</accession>
<keyword evidence="3" id="KW-1185">Reference proteome</keyword>
<sequence length="121" mass="13792">MGRFAVAKTKILMLSREAKRSVERPISKIAGADRETIEKSRKSSSNSNSSNDIKDSWCWVPHPKSGIYFPEGHEWVMKDVPDGAASLNQTYWLRNVEGVDKPEPSEHEYFSSDHHYSHANM</sequence>
<name>A0A9D3W9R0_9ROSI</name>
<proteinExistence type="predicted"/>
<comment type="caution">
    <text evidence="2">The sequence shown here is derived from an EMBL/GenBank/DDBJ whole genome shotgun (WGS) entry which is preliminary data.</text>
</comment>
<dbReference type="EMBL" id="JAIQCV010000002">
    <property type="protein sequence ID" value="KAH1120354.1"/>
    <property type="molecule type" value="Genomic_DNA"/>
</dbReference>
<feature type="compositionally biased region" description="Basic and acidic residues" evidence="1">
    <location>
        <begin position="19"/>
        <end position="41"/>
    </location>
</feature>